<accession>A0A9C6X493</accession>
<dbReference type="PRINTS" id="PR00722">
    <property type="entry name" value="CHYMOTRYPSIN"/>
</dbReference>
<dbReference type="InterPro" id="IPR018114">
    <property type="entry name" value="TRYPSIN_HIS"/>
</dbReference>
<dbReference type="KEGG" id="foc:113212373"/>
<proteinExistence type="inferred from homology"/>
<evidence type="ECO:0000256" key="2">
    <source>
        <dbReference type="ARBA" id="ARBA00023157"/>
    </source>
</evidence>
<feature type="domain" description="Peptidase S1" evidence="7">
    <location>
        <begin position="1"/>
        <end position="245"/>
    </location>
</feature>
<evidence type="ECO:0000256" key="6">
    <source>
        <dbReference type="SAM" id="MobiDB-lite"/>
    </source>
</evidence>
<dbReference type="FunFam" id="2.40.10.10:FF:000028">
    <property type="entry name" value="Serine protease easter"/>
    <property type="match status" value="1"/>
</dbReference>
<dbReference type="InterPro" id="IPR001254">
    <property type="entry name" value="Trypsin_dom"/>
</dbReference>
<evidence type="ECO:0000256" key="5">
    <source>
        <dbReference type="RuleBase" id="RU363034"/>
    </source>
</evidence>
<dbReference type="InterPro" id="IPR001314">
    <property type="entry name" value="Peptidase_S1A"/>
</dbReference>
<keyword evidence="5" id="KW-0645">Protease</keyword>
<feature type="non-terminal residue" evidence="9">
    <location>
        <position position="1"/>
    </location>
</feature>
<keyword evidence="5" id="KW-0378">Hydrolase</keyword>
<evidence type="ECO:0000259" key="7">
    <source>
        <dbReference type="PROSITE" id="PS50240"/>
    </source>
</evidence>
<dbReference type="AlphaFoldDB" id="A0A9C6X493"/>
<sequence>RSGRSTDGERLEYLCSGSLISERYVLTAAHCLAVLNGPVSVRLGEWDTNNEPDCLDSVCAEHTVDVDVEQKVAHEDYRDGLNDIALLRLSKPVLFSKSVRPICLPVSGHNSPAEDPVGQSMLVASWGNTSPYHRQNAPSRWLLNYHVYVDAPRACGAGYNAFDDVHFDSDKHLCVAGGGCHGDSGSPLMLSKQVESDDYEDMAAQERDVLHGVLSYGVPDCAIRAAPLVFTRVSHYVPWLLRNLRPNPFVPKDELVSGSGNLNPRIIGPSRPSPKQG</sequence>
<dbReference type="InterPro" id="IPR009003">
    <property type="entry name" value="Peptidase_S1_PA"/>
</dbReference>
<dbReference type="GeneID" id="113212373"/>
<dbReference type="CDD" id="cd00190">
    <property type="entry name" value="Tryp_SPc"/>
    <property type="match status" value="1"/>
</dbReference>
<dbReference type="PANTHER" id="PTHR24256">
    <property type="entry name" value="TRYPTASE-RELATED"/>
    <property type="match status" value="1"/>
</dbReference>
<dbReference type="InterPro" id="IPR043504">
    <property type="entry name" value="Peptidase_S1_PA_chymotrypsin"/>
</dbReference>
<dbReference type="InterPro" id="IPR033116">
    <property type="entry name" value="TRYPSIN_SER"/>
</dbReference>
<evidence type="ECO:0000313" key="8">
    <source>
        <dbReference type="Proteomes" id="UP000504606"/>
    </source>
</evidence>
<dbReference type="InterPro" id="IPR051487">
    <property type="entry name" value="Ser/Thr_Proteases_Immune/Dev"/>
</dbReference>
<comment type="similarity">
    <text evidence="4">Belongs to the peptidase S1 family. CLIP subfamily.</text>
</comment>
<keyword evidence="3" id="KW-0325">Glycoprotein</keyword>
<dbReference type="PROSITE" id="PS00134">
    <property type="entry name" value="TRYPSIN_HIS"/>
    <property type="match status" value="1"/>
</dbReference>
<organism evidence="8 9">
    <name type="scientific">Frankliniella occidentalis</name>
    <name type="common">Western flower thrips</name>
    <name type="synonym">Euthrips occidentalis</name>
    <dbReference type="NCBI Taxonomy" id="133901"/>
    <lineage>
        <taxon>Eukaryota</taxon>
        <taxon>Metazoa</taxon>
        <taxon>Ecdysozoa</taxon>
        <taxon>Arthropoda</taxon>
        <taxon>Hexapoda</taxon>
        <taxon>Insecta</taxon>
        <taxon>Pterygota</taxon>
        <taxon>Neoptera</taxon>
        <taxon>Paraneoptera</taxon>
        <taxon>Thysanoptera</taxon>
        <taxon>Terebrantia</taxon>
        <taxon>Thripoidea</taxon>
        <taxon>Thripidae</taxon>
        <taxon>Frankliniella</taxon>
    </lineage>
</organism>
<dbReference type="Proteomes" id="UP000504606">
    <property type="component" value="Unplaced"/>
</dbReference>
<dbReference type="SMART" id="SM00020">
    <property type="entry name" value="Tryp_SPc"/>
    <property type="match status" value="1"/>
</dbReference>
<keyword evidence="1" id="KW-0732">Signal</keyword>
<dbReference type="Gene3D" id="2.40.10.10">
    <property type="entry name" value="Trypsin-like serine proteases"/>
    <property type="match status" value="2"/>
</dbReference>
<dbReference type="SUPFAM" id="SSF50494">
    <property type="entry name" value="Trypsin-like serine proteases"/>
    <property type="match status" value="1"/>
</dbReference>
<name>A0A9C6X493_FRAOC</name>
<gene>
    <name evidence="9" type="primary">LOC113212373</name>
</gene>
<dbReference type="RefSeq" id="XP_052128867.1">
    <property type="nucleotide sequence ID" value="XM_052272907.1"/>
</dbReference>
<protein>
    <submittedName>
        <fullName evidence="9">Spaetzle-processing enzyme-like</fullName>
    </submittedName>
</protein>
<evidence type="ECO:0000256" key="4">
    <source>
        <dbReference type="ARBA" id="ARBA00024195"/>
    </source>
</evidence>
<evidence type="ECO:0000313" key="9">
    <source>
        <dbReference type="RefSeq" id="XP_052128867.1"/>
    </source>
</evidence>
<feature type="region of interest" description="Disordered" evidence="6">
    <location>
        <begin position="254"/>
        <end position="277"/>
    </location>
</feature>
<reference evidence="9" key="1">
    <citation type="submission" date="2025-08" db="UniProtKB">
        <authorList>
            <consortium name="RefSeq"/>
        </authorList>
    </citation>
    <scope>IDENTIFICATION</scope>
    <source>
        <tissue evidence="9">Whole organism</tissue>
    </source>
</reference>
<dbReference type="OrthoDB" id="9981647at2759"/>
<evidence type="ECO:0000256" key="1">
    <source>
        <dbReference type="ARBA" id="ARBA00022729"/>
    </source>
</evidence>
<dbReference type="PROSITE" id="PS50240">
    <property type="entry name" value="TRYPSIN_DOM"/>
    <property type="match status" value="1"/>
</dbReference>
<keyword evidence="5" id="KW-0720">Serine protease</keyword>
<dbReference type="Pfam" id="PF00089">
    <property type="entry name" value="Trypsin"/>
    <property type="match status" value="1"/>
</dbReference>
<dbReference type="GO" id="GO:0006508">
    <property type="term" value="P:proteolysis"/>
    <property type="evidence" value="ECO:0007669"/>
    <property type="project" value="UniProtKB-KW"/>
</dbReference>
<dbReference type="PROSITE" id="PS00135">
    <property type="entry name" value="TRYPSIN_SER"/>
    <property type="match status" value="1"/>
</dbReference>
<evidence type="ECO:0000256" key="3">
    <source>
        <dbReference type="ARBA" id="ARBA00023180"/>
    </source>
</evidence>
<keyword evidence="2" id="KW-1015">Disulfide bond</keyword>
<keyword evidence="8" id="KW-1185">Reference proteome</keyword>
<dbReference type="GO" id="GO:0004252">
    <property type="term" value="F:serine-type endopeptidase activity"/>
    <property type="evidence" value="ECO:0007669"/>
    <property type="project" value="InterPro"/>
</dbReference>